<name>A0A502D5Q2_9MICO</name>
<comment type="subcellular location">
    <subcellularLocation>
        <location evidence="1">Cell envelope</location>
    </subcellularLocation>
</comment>
<dbReference type="AlphaFoldDB" id="A0A502D5Q2"/>
<dbReference type="GO" id="GO:0005886">
    <property type="term" value="C:plasma membrane"/>
    <property type="evidence" value="ECO:0007669"/>
    <property type="project" value="TreeGrafter"/>
</dbReference>
<dbReference type="InterPro" id="IPR007348">
    <property type="entry name" value="CopC_dom"/>
</dbReference>
<evidence type="ECO:0000256" key="3">
    <source>
        <dbReference type="ARBA" id="ARBA00022729"/>
    </source>
</evidence>
<dbReference type="PANTHER" id="PTHR34820">
    <property type="entry name" value="INNER MEMBRANE PROTEIN YEBZ"/>
    <property type="match status" value="1"/>
</dbReference>
<dbReference type="GO" id="GO:0006825">
    <property type="term" value="P:copper ion transport"/>
    <property type="evidence" value="ECO:0007669"/>
    <property type="project" value="InterPro"/>
</dbReference>
<dbReference type="SUPFAM" id="SSF81296">
    <property type="entry name" value="E set domains"/>
    <property type="match status" value="1"/>
</dbReference>
<accession>A0A502D5Q2</accession>
<keyword evidence="6" id="KW-0472">Membrane</keyword>
<dbReference type="Pfam" id="PF04234">
    <property type="entry name" value="CopC"/>
    <property type="match status" value="1"/>
</dbReference>
<keyword evidence="3" id="KW-0732">Signal</keyword>
<sequence>MDSEGKRRVIRIGVWVAILGLLLGVLSSIIMATGADAHAALKSISPKDGSSVSTTPTQVVLTFNEPISTSFATVTVTGADGVVSAGKTVVDGGTVTQALAPDLANGRYTVTYRVVSEDGHPVSDRTTFTVAAATSTPSASETSVPSATPLPATPSASRSSAASTVPDDADAAGSGRGLRIGLAVGVAALALAGGTALVASGRRQSGRDPGE</sequence>
<dbReference type="Gene3D" id="2.60.40.1220">
    <property type="match status" value="1"/>
</dbReference>
<proteinExistence type="predicted"/>
<evidence type="ECO:0000313" key="8">
    <source>
        <dbReference type="EMBL" id="TPG19416.1"/>
    </source>
</evidence>
<dbReference type="InterPro" id="IPR014756">
    <property type="entry name" value="Ig_E-set"/>
</dbReference>
<organism evidence="8 9">
    <name type="scientific">Pedococcus bigeumensis</name>
    <dbReference type="NCBI Taxonomy" id="433644"/>
    <lineage>
        <taxon>Bacteria</taxon>
        <taxon>Bacillati</taxon>
        <taxon>Actinomycetota</taxon>
        <taxon>Actinomycetes</taxon>
        <taxon>Micrococcales</taxon>
        <taxon>Intrasporangiaceae</taxon>
        <taxon>Pedococcus</taxon>
    </lineage>
</organism>
<dbReference type="PANTHER" id="PTHR34820:SF4">
    <property type="entry name" value="INNER MEMBRANE PROTEIN YEBZ"/>
    <property type="match status" value="1"/>
</dbReference>
<feature type="domain" description="CopC" evidence="7">
    <location>
        <begin position="38"/>
        <end position="130"/>
    </location>
</feature>
<keyword evidence="6" id="KW-1133">Transmembrane helix</keyword>
<dbReference type="GO" id="GO:0005507">
    <property type="term" value="F:copper ion binding"/>
    <property type="evidence" value="ECO:0007669"/>
    <property type="project" value="InterPro"/>
</dbReference>
<dbReference type="GO" id="GO:0046688">
    <property type="term" value="P:response to copper ion"/>
    <property type="evidence" value="ECO:0007669"/>
    <property type="project" value="InterPro"/>
</dbReference>
<evidence type="ECO:0000256" key="2">
    <source>
        <dbReference type="ARBA" id="ARBA00022723"/>
    </source>
</evidence>
<dbReference type="InterPro" id="IPR032694">
    <property type="entry name" value="CopC/D"/>
</dbReference>
<keyword evidence="4" id="KW-0186">Copper</keyword>
<dbReference type="GO" id="GO:0042597">
    <property type="term" value="C:periplasmic space"/>
    <property type="evidence" value="ECO:0007669"/>
    <property type="project" value="InterPro"/>
</dbReference>
<evidence type="ECO:0000256" key="4">
    <source>
        <dbReference type="ARBA" id="ARBA00023008"/>
    </source>
</evidence>
<protein>
    <submittedName>
        <fullName evidence="8">Copper resistance protein CopC</fullName>
    </submittedName>
</protein>
<evidence type="ECO:0000259" key="7">
    <source>
        <dbReference type="Pfam" id="PF04234"/>
    </source>
</evidence>
<evidence type="ECO:0000256" key="5">
    <source>
        <dbReference type="SAM" id="MobiDB-lite"/>
    </source>
</evidence>
<dbReference type="Proteomes" id="UP000317722">
    <property type="component" value="Unassembled WGS sequence"/>
</dbReference>
<feature type="region of interest" description="Disordered" evidence="5">
    <location>
        <begin position="133"/>
        <end position="173"/>
    </location>
</feature>
<feature type="transmembrane region" description="Helical" evidence="6">
    <location>
        <begin position="12"/>
        <end position="32"/>
    </location>
</feature>
<evidence type="ECO:0000256" key="1">
    <source>
        <dbReference type="ARBA" id="ARBA00004196"/>
    </source>
</evidence>
<dbReference type="InterPro" id="IPR014755">
    <property type="entry name" value="Cu-Rt/internalin_Ig-like"/>
</dbReference>
<keyword evidence="2" id="KW-0479">Metal-binding</keyword>
<feature type="compositionally biased region" description="Low complexity" evidence="5">
    <location>
        <begin position="133"/>
        <end position="166"/>
    </location>
</feature>
<keyword evidence="6" id="KW-0812">Transmembrane</keyword>
<gene>
    <name evidence="8" type="ORF">EAH86_02745</name>
</gene>
<dbReference type="RefSeq" id="WP_241668197.1">
    <property type="nucleotide sequence ID" value="NZ_RCZM01000001.1"/>
</dbReference>
<dbReference type="GO" id="GO:0030313">
    <property type="term" value="C:cell envelope"/>
    <property type="evidence" value="ECO:0007669"/>
    <property type="project" value="UniProtKB-SubCell"/>
</dbReference>
<feature type="transmembrane region" description="Helical" evidence="6">
    <location>
        <begin position="180"/>
        <end position="199"/>
    </location>
</feature>
<keyword evidence="9" id="KW-1185">Reference proteome</keyword>
<evidence type="ECO:0000313" key="9">
    <source>
        <dbReference type="Proteomes" id="UP000317722"/>
    </source>
</evidence>
<reference evidence="8 9" key="1">
    <citation type="journal article" date="2019" name="Environ. Microbiol.">
        <title>Species interactions and distinct microbial communities in high Arctic permafrost affected cryosols are associated with the CH4 and CO2 gas fluxes.</title>
        <authorList>
            <person name="Altshuler I."/>
            <person name="Hamel J."/>
            <person name="Turney S."/>
            <person name="Magnuson E."/>
            <person name="Levesque R."/>
            <person name="Greer C."/>
            <person name="Whyte L.G."/>
        </authorList>
    </citation>
    <scope>NUCLEOTIDE SEQUENCE [LARGE SCALE GENOMIC DNA]</scope>
    <source>
        <strain evidence="8 9">S9.3A</strain>
    </source>
</reference>
<dbReference type="EMBL" id="RCZM01000001">
    <property type="protein sequence ID" value="TPG19416.1"/>
    <property type="molecule type" value="Genomic_DNA"/>
</dbReference>
<evidence type="ECO:0000256" key="6">
    <source>
        <dbReference type="SAM" id="Phobius"/>
    </source>
</evidence>
<comment type="caution">
    <text evidence="8">The sequence shown here is derived from an EMBL/GenBank/DDBJ whole genome shotgun (WGS) entry which is preliminary data.</text>
</comment>